<reference evidence="3" key="1">
    <citation type="submission" date="2018-11" db="EMBL/GenBank/DDBJ databases">
        <authorList>
            <consortium name="Genoscope - CEA"/>
            <person name="William W."/>
        </authorList>
    </citation>
    <scope>NUCLEOTIDE SEQUENCE</scope>
</reference>
<evidence type="ECO:0000313" key="2">
    <source>
        <dbReference type="EMBL" id="CAG7900053.1"/>
    </source>
</evidence>
<accession>A0A3P6CKM5</accession>
<feature type="compositionally biased region" description="Basic and acidic residues" evidence="1">
    <location>
        <begin position="10"/>
        <end position="19"/>
    </location>
</feature>
<proteinExistence type="predicted"/>
<dbReference type="EMBL" id="LS974624">
    <property type="protein sequence ID" value="CAG7900053.1"/>
    <property type="molecule type" value="Genomic_DNA"/>
</dbReference>
<sequence>MYNDDDDEGKDLSDLRNPDSESVSGEDDLQMLDFGSRSSR</sequence>
<evidence type="ECO:0000256" key="1">
    <source>
        <dbReference type="SAM" id="MobiDB-lite"/>
    </source>
</evidence>
<gene>
    <name evidence="3" type="ORF">BRAA08T35373Z</name>
    <name evidence="2" type="ORF">BRAPAZ1V2_A08P37190.2</name>
</gene>
<feature type="region of interest" description="Disordered" evidence="1">
    <location>
        <begin position="1"/>
        <end position="40"/>
    </location>
</feature>
<dbReference type="Proteomes" id="UP000694005">
    <property type="component" value="Chromosome A08"/>
</dbReference>
<protein>
    <submittedName>
        <fullName evidence="2">Uncharacterized protein</fullName>
    </submittedName>
</protein>
<dbReference type="AlphaFoldDB" id="A0A3P6CKM5"/>
<dbReference type="EMBL" id="LR031575">
    <property type="protein sequence ID" value="VDD08079.1"/>
    <property type="molecule type" value="Genomic_DNA"/>
</dbReference>
<evidence type="ECO:0000313" key="3">
    <source>
        <dbReference type="EMBL" id="VDD08079.1"/>
    </source>
</evidence>
<dbReference type="Gramene" id="A08p37190.2_BraZ1">
    <property type="protein sequence ID" value="A08p37190.2_BraZ1.CDS"/>
    <property type="gene ID" value="A08g37190.2_BraZ1"/>
</dbReference>
<name>A0A3P6CKM5_BRACM</name>
<organism evidence="3">
    <name type="scientific">Brassica campestris</name>
    <name type="common">Field mustard</name>
    <dbReference type="NCBI Taxonomy" id="3711"/>
    <lineage>
        <taxon>Eukaryota</taxon>
        <taxon>Viridiplantae</taxon>
        <taxon>Streptophyta</taxon>
        <taxon>Embryophyta</taxon>
        <taxon>Tracheophyta</taxon>
        <taxon>Spermatophyta</taxon>
        <taxon>Magnoliopsida</taxon>
        <taxon>eudicotyledons</taxon>
        <taxon>Gunneridae</taxon>
        <taxon>Pentapetalae</taxon>
        <taxon>rosids</taxon>
        <taxon>malvids</taxon>
        <taxon>Brassicales</taxon>
        <taxon>Brassicaceae</taxon>
        <taxon>Brassiceae</taxon>
        <taxon>Brassica</taxon>
    </lineage>
</organism>